<dbReference type="OrthoDB" id="2974285at2"/>
<reference evidence="2" key="1">
    <citation type="submission" date="2016-10" db="EMBL/GenBank/DDBJ databases">
        <authorList>
            <person name="Varghese N."/>
            <person name="Submissions S."/>
        </authorList>
    </citation>
    <scope>NUCLEOTIDE SEQUENCE [LARGE SCALE GENOMIC DNA]</scope>
    <source>
        <strain evidence="2">IBRC-M10078</strain>
    </source>
</reference>
<protein>
    <recommendedName>
        <fullName evidence="3">YrzI family small protein</fullName>
    </recommendedName>
</protein>
<dbReference type="AlphaFoldDB" id="A0A1H0V802"/>
<organism evidence="1 2">
    <name type="scientific">Litchfieldia salsa</name>
    <dbReference type="NCBI Taxonomy" id="930152"/>
    <lineage>
        <taxon>Bacteria</taxon>
        <taxon>Bacillati</taxon>
        <taxon>Bacillota</taxon>
        <taxon>Bacilli</taxon>
        <taxon>Bacillales</taxon>
        <taxon>Bacillaceae</taxon>
        <taxon>Litchfieldia</taxon>
    </lineage>
</organism>
<proteinExistence type="predicted"/>
<dbReference type="Proteomes" id="UP000199159">
    <property type="component" value="Unassembled WGS sequence"/>
</dbReference>
<keyword evidence="2" id="KW-1185">Reference proteome</keyword>
<dbReference type="RefSeq" id="WP_090854949.1">
    <property type="nucleotide sequence ID" value="NZ_FNJU01000006.1"/>
</dbReference>
<evidence type="ECO:0000313" key="1">
    <source>
        <dbReference type="EMBL" id="SDP74474.1"/>
    </source>
</evidence>
<sequence length="45" mass="5548">MTFNLFFLTISVSKRNESIEEIEHYERVNKMIDSMKDRQFLTYRS</sequence>
<evidence type="ECO:0008006" key="3">
    <source>
        <dbReference type="Google" id="ProtNLM"/>
    </source>
</evidence>
<dbReference type="NCBIfam" id="TIGR02413">
    <property type="entry name" value="Bac_small_yrzI"/>
    <property type="match status" value="1"/>
</dbReference>
<gene>
    <name evidence="1" type="ORF">SAMN05216565_10672</name>
</gene>
<dbReference type="STRING" id="930152.SAMN05216565_10672"/>
<accession>A0A1H0V802</accession>
<name>A0A1H0V802_9BACI</name>
<evidence type="ECO:0000313" key="2">
    <source>
        <dbReference type="Proteomes" id="UP000199159"/>
    </source>
</evidence>
<dbReference type="InterPro" id="IPR012655">
    <property type="entry name" value="YrzI"/>
</dbReference>
<dbReference type="Pfam" id="PF09501">
    <property type="entry name" value="Bac_small_YrzI"/>
    <property type="match status" value="1"/>
</dbReference>
<dbReference type="EMBL" id="FNJU01000006">
    <property type="protein sequence ID" value="SDP74474.1"/>
    <property type="molecule type" value="Genomic_DNA"/>
</dbReference>